<dbReference type="AlphaFoldDB" id="A0A5C1Y6W8"/>
<dbReference type="SUPFAM" id="SSF51905">
    <property type="entry name" value="FAD/NAD(P)-binding domain"/>
    <property type="match status" value="1"/>
</dbReference>
<organism evidence="2 3">
    <name type="scientific">Protaetiibacter larvae</name>
    <dbReference type="NCBI Taxonomy" id="2592654"/>
    <lineage>
        <taxon>Bacteria</taxon>
        <taxon>Bacillati</taxon>
        <taxon>Actinomycetota</taxon>
        <taxon>Actinomycetes</taxon>
        <taxon>Micrococcales</taxon>
        <taxon>Microbacteriaceae</taxon>
        <taxon>Protaetiibacter</taxon>
    </lineage>
</organism>
<dbReference type="OrthoDB" id="113955at2"/>
<dbReference type="KEGG" id="lyk:FLP23_03030"/>
<name>A0A5C1Y6W8_9MICO</name>
<evidence type="ECO:0000313" key="2">
    <source>
        <dbReference type="EMBL" id="QEO09079.1"/>
    </source>
</evidence>
<dbReference type="Gene3D" id="3.50.50.60">
    <property type="entry name" value="FAD/NAD(P)-binding domain"/>
    <property type="match status" value="1"/>
</dbReference>
<dbReference type="Pfam" id="PF01494">
    <property type="entry name" value="FAD_binding_3"/>
    <property type="match status" value="1"/>
</dbReference>
<dbReference type="PRINTS" id="PR00420">
    <property type="entry name" value="RNGMNOXGNASE"/>
</dbReference>
<dbReference type="InterPro" id="IPR036188">
    <property type="entry name" value="FAD/NAD-bd_sf"/>
</dbReference>
<dbReference type="RefSeq" id="WP_149324509.1">
    <property type="nucleotide sequence ID" value="NZ_CP043504.1"/>
</dbReference>
<dbReference type="Proteomes" id="UP000322159">
    <property type="component" value="Chromosome"/>
</dbReference>
<dbReference type="PANTHER" id="PTHR42685:SF19">
    <property type="entry name" value="POSSIBLE OXIDOREDUCTASE"/>
    <property type="match status" value="1"/>
</dbReference>
<feature type="domain" description="FAD-binding" evidence="1">
    <location>
        <begin position="4"/>
        <end position="288"/>
    </location>
</feature>
<dbReference type="InterPro" id="IPR002938">
    <property type="entry name" value="FAD-bd"/>
</dbReference>
<protein>
    <submittedName>
        <fullName evidence="2">NAD(P)/FAD-dependent oxidoreductase</fullName>
    </submittedName>
</protein>
<evidence type="ECO:0000259" key="1">
    <source>
        <dbReference type="Pfam" id="PF01494"/>
    </source>
</evidence>
<reference evidence="2 3" key="1">
    <citation type="submission" date="2019-09" db="EMBL/GenBank/DDBJ databases">
        <title>Genome sequencing of strain KACC 19322.</title>
        <authorList>
            <person name="Heo J."/>
            <person name="Kim S.-J."/>
            <person name="Kim J.-S."/>
            <person name="Hong S.-B."/>
            <person name="Kwon S.-W."/>
        </authorList>
    </citation>
    <scope>NUCLEOTIDE SEQUENCE [LARGE SCALE GENOMIC DNA]</scope>
    <source>
        <strain evidence="2 3">KACC 19322</strain>
    </source>
</reference>
<dbReference type="GO" id="GO:0071949">
    <property type="term" value="F:FAD binding"/>
    <property type="evidence" value="ECO:0007669"/>
    <property type="project" value="InterPro"/>
</dbReference>
<proteinExistence type="predicted"/>
<dbReference type="EMBL" id="CP043504">
    <property type="protein sequence ID" value="QEO09079.1"/>
    <property type="molecule type" value="Genomic_DNA"/>
</dbReference>
<evidence type="ECO:0000313" key="3">
    <source>
        <dbReference type="Proteomes" id="UP000322159"/>
    </source>
</evidence>
<keyword evidence="3" id="KW-1185">Reference proteome</keyword>
<dbReference type="PANTHER" id="PTHR42685">
    <property type="entry name" value="GERANYLGERANYL DIPHOSPHATE REDUCTASE"/>
    <property type="match status" value="1"/>
</dbReference>
<dbReference type="InterPro" id="IPR050407">
    <property type="entry name" value="Geranylgeranyl_reductase"/>
</dbReference>
<sequence length="346" mass="36493">MSDAQLLVAGGGPVGLATAIEARLAGIDVLVVEPRDGVIDKACGEGVMPGAREALDRLGVAPASAPIAGIDYRDVRHSVQHRFSGGPGQGIRRTTLHAALLERARELGVRWVRARVVAVEPGGTSVAVATDAGSRLVGGWLVAADGLHSTVARSVGLALPEPRARRRYGQRRHYRLEPWTDLVEVHWTGVGEFYVTPLAGGVVGVSLLARRGVHYEQALAASGELAERIAGADAVSELRGAGPFRQRTRARVAGRVLLVGDASGYVDALTAEGIRIGLESAHEAVAAICAGRSEQYEAAWGRTTRAFRRMTAGLVRVAESPLRGLVVPAAARMPRLYASGVERIAR</sequence>
<gene>
    <name evidence="2" type="ORF">FLP23_03030</name>
</gene>
<accession>A0A5C1Y6W8</accession>